<feature type="region of interest" description="Disordered" evidence="1">
    <location>
        <begin position="857"/>
        <end position="1000"/>
    </location>
</feature>
<organism evidence="2 3">
    <name type="scientific">Ceraceosorus guamensis</name>
    <dbReference type="NCBI Taxonomy" id="1522189"/>
    <lineage>
        <taxon>Eukaryota</taxon>
        <taxon>Fungi</taxon>
        <taxon>Dikarya</taxon>
        <taxon>Basidiomycota</taxon>
        <taxon>Ustilaginomycotina</taxon>
        <taxon>Exobasidiomycetes</taxon>
        <taxon>Ceraceosorales</taxon>
        <taxon>Ceraceosoraceae</taxon>
        <taxon>Ceraceosorus</taxon>
    </lineage>
</organism>
<dbReference type="EMBL" id="KZ819395">
    <property type="protein sequence ID" value="PWN41285.1"/>
    <property type="molecule type" value="Genomic_DNA"/>
</dbReference>
<reference evidence="2 3" key="1">
    <citation type="journal article" date="2018" name="Mol. Biol. Evol.">
        <title>Broad Genomic Sampling Reveals a Smut Pathogenic Ancestry of the Fungal Clade Ustilaginomycotina.</title>
        <authorList>
            <person name="Kijpornyongpan T."/>
            <person name="Mondo S.J."/>
            <person name="Barry K."/>
            <person name="Sandor L."/>
            <person name="Lee J."/>
            <person name="Lipzen A."/>
            <person name="Pangilinan J."/>
            <person name="LaButti K."/>
            <person name="Hainaut M."/>
            <person name="Henrissat B."/>
            <person name="Grigoriev I.V."/>
            <person name="Spatafora J.W."/>
            <person name="Aime M.C."/>
        </authorList>
    </citation>
    <scope>NUCLEOTIDE SEQUENCE [LARGE SCALE GENOMIC DNA]</scope>
    <source>
        <strain evidence="2 3">MCA 4658</strain>
    </source>
</reference>
<feature type="region of interest" description="Disordered" evidence="1">
    <location>
        <begin position="263"/>
        <end position="606"/>
    </location>
</feature>
<dbReference type="InParanoid" id="A0A316W0T9"/>
<proteinExistence type="predicted"/>
<feature type="compositionally biased region" description="Low complexity" evidence="1">
    <location>
        <begin position="129"/>
        <end position="156"/>
    </location>
</feature>
<dbReference type="Proteomes" id="UP000245783">
    <property type="component" value="Unassembled WGS sequence"/>
</dbReference>
<feature type="compositionally biased region" description="Basic and acidic residues" evidence="1">
    <location>
        <begin position="954"/>
        <end position="969"/>
    </location>
</feature>
<keyword evidence="3" id="KW-1185">Reference proteome</keyword>
<dbReference type="GeneID" id="37036169"/>
<evidence type="ECO:0000313" key="3">
    <source>
        <dbReference type="Proteomes" id="UP000245783"/>
    </source>
</evidence>
<dbReference type="AlphaFoldDB" id="A0A316W0T9"/>
<feature type="compositionally biased region" description="Pro residues" evidence="1">
    <location>
        <begin position="423"/>
        <end position="438"/>
    </location>
</feature>
<evidence type="ECO:0000256" key="1">
    <source>
        <dbReference type="SAM" id="MobiDB-lite"/>
    </source>
</evidence>
<gene>
    <name evidence="2" type="ORF">IE81DRAFT_324666</name>
</gene>
<feature type="compositionally biased region" description="Polar residues" evidence="1">
    <location>
        <begin position="907"/>
        <end position="921"/>
    </location>
</feature>
<feature type="compositionally biased region" description="Basic and acidic residues" evidence="1">
    <location>
        <begin position="308"/>
        <end position="317"/>
    </location>
</feature>
<evidence type="ECO:0000313" key="2">
    <source>
        <dbReference type="EMBL" id="PWN41285.1"/>
    </source>
</evidence>
<feature type="compositionally biased region" description="Low complexity" evidence="1">
    <location>
        <begin position="569"/>
        <end position="580"/>
    </location>
</feature>
<feature type="compositionally biased region" description="Basic and acidic residues" evidence="1">
    <location>
        <begin position="751"/>
        <end position="765"/>
    </location>
</feature>
<feature type="compositionally biased region" description="Acidic residues" evidence="1">
    <location>
        <begin position="585"/>
        <end position="596"/>
    </location>
</feature>
<accession>A0A316W0T9</accession>
<dbReference type="OrthoDB" id="2553626at2759"/>
<dbReference type="STRING" id="1522189.A0A316W0T9"/>
<protein>
    <submittedName>
        <fullName evidence="2">Uncharacterized protein</fullName>
    </submittedName>
</protein>
<feature type="compositionally biased region" description="Polar residues" evidence="1">
    <location>
        <begin position="288"/>
        <end position="306"/>
    </location>
</feature>
<dbReference type="RefSeq" id="XP_025368445.1">
    <property type="nucleotide sequence ID" value="XM_025514299.1"/>
</dbReference>
<name>A0A316W0T9_9BASI</name>
<feature type="compositionally biased region" description="Pro residues" evidence="1">
    <location>
        <begin position="769"/>
        <end position="779"/>
    </location>
</feature>
<feature type="compositionally biased region" description="Acidic residues" evidence="1">
    <location>
        <begin position="874"/>
        <end position="891"/>
    </location>
</feature>
<sequence length="1000" mass="104296">MASTVASSSRSARVPDLDVSALSPTEYANLPGYVMGLQAARSGREGHIEESDVLRFLRDECNINVDQEVQIFSLLERYPYGLPTGVVYAVLRLASHAQRGDPVSPEAVFTQTVPVRVGAGSIQPPPQHKASSNAKASVNSNQSSASSSSPTKSRAPPEVPSKPSRSITLAPAPVAPAPVTPMPGNSLQPPLTPTPTKLSAMQEAANKSHAAPKAKEVEHGRSPANPFRPTPVLWNASALPDSNVVAPIAVSASEAGVHAFKQSHASGGSTMPVAVKPKPVKPVPVSADASTSVTAGQAPSRSSTAASGRRERDRESSRSPVIGRGGREGSLHGSVADSEETSVAPGQRLATFGSPPLPPRPLAGDRAAPPLPPRGANPLIQAGLAASREVRAKKDALPPKTYSVIQSSAPVKKVEPRLLDGKLPPPGAPIPVTPAPPPPRRRPTASAGYDPRRSISEIPSGLLRPASSVDGKEPAGPQHAVPHASGSTPLKAPRAVSSGVVVPSAQRALTVHKPKASYGSVGKLDGKGGLPSWLREQEELQRSSLGDVGLEAPRSASLPRVRNPSSGHASVDAPPSVSSSRIEFLDQESEEEDDDDTRSGQASVAASIDRNNPFFMRSSRDADAHLPVTIGEPLTKLAVERAAAAAAILDGTAPVGTQWNRPVSDGSTSVAALGEGGRPLGRSKTLQSRAALNGMIPAPPRRKLEEGPAAFDAGTYRGFGKQSRLDTPQSGGLRLNPTTKKADVGIPPHLILEREREKASRERGALHQNPPPAPPPPVRRPSAVDSITSSSGGVTPLSPRDGEPPAGTSSGKGIRDRVSGFLGLNEGLVKGSRPIDHLKNDMVGVAEQHSWVARAAERAKGRPMHEGTVGLLDGGDDVAVLDEDAPDVDDGYEQKALDRPTPLYPSGQASASSTPQRSNSLRAAPVPPKPSELRRSSSSARRSIAMMEGPFSDLSREHRAENARPEKAALQHVKTSSGSSGYELPEPDVDGVKHGYAQLS</sequence>
<feature type="region of interest" description="Disordered" evidence="1">
    <location>
        <begin position="713"/>
        <end position="818"/>
    </location>
</feature>
<feature type="region of interest" description="Disordered" evidence="1">
    <location>
        <begin position="118"/>
        <end position="226"/>
    </location>
</feature>
<feature type="compositionally biased region" description="Basic and acidic residues" evidence="1">
    <location>
        <begin position="388"/>
        <end position="397"/>
    </location>
</feature>